<reference evidence="2 3" key="1">
    <citation type="submission" date="2020-03" db="EMBL/GenBank/DDBJ databases">
        <title>Dissostichus mawsoni Genome sequencing and assembly.</title>
        <authorList>
            <person name="Park H."/>
        </authorList>
    </citation>
    <scope>NUCLEOTIDE SEQUENCE [LARGE SCALE GENOMIC DNA]</scope>
    <source>
        <strain evidence="2">DM0001</strain>
        <tissue evidence="2">Muscle</tissue>
    </source>
</reference>
<protein>
    <submittedName>
        <fullName evidence="2">Uncharacterized protein</fullName>
    </submittedName>
</protein>
<gene>
    <name evidence="2" type="ORF">F7725_021591</name>
</gene>
<evidence type="ECO:0000313" key="2">
    <source>
        <dbReference type="EMBL" id="KAF3859192.1"/>
    </source>
</evidence>
<comment type="caution">
    <text evidence="2">The sequence shown here is derived from an EMBL/GenBank/DDBJ whole genome shotgun (WGS) entry which is preliminary data.</text>
</comment>
<accession>A0A7J5ZBM5</accession>
<keyword evidence="3" id="KW-1185">Reference proteome</keyword>
<proteinExistence type="predicted"/>
<feature type="region of interest" description="Disordered" evidence="1">
    <location>
        <begin position="1"/>
        <end position="20"/>
    </location>
</feature>
<dbReference type="EMBL" id="JAAKFY010000003">
    <property type="protein sequence ID" value="KAF3859192.1"/>
    <property type="molecule type" value="Genomic_DNA"/>
</dbReference>
<evidence type="ECO:0000313" key="3">
    <source>
        <dbReference type="Proteomes" id="UP000518266"/>
    </source>
</evidence>
<organism evidence="2 3">
    <name type="scientific">Dissostichus mawsoni</name>
    <name type="common">Antarctic cod</name>
    <dbReference type="NCBI Taxonomy" id="36200"/>
    <lineage>
        <taxon>Eukaryota</taxon>
        <taxon>Metazoa</taxon>
        <taxon>Chordata</taxon>
        <taxon>Craniata</taxon>
        <taxon>Vertebrata</taxon>
        <taxon>Euteleostomi</taxon>
        <taxon>Actinopterygii</taxon>
        <taxon>Neopterygii</taxon>
        <taxon>Teleostei</taxon>
        <taxon>Neoteleostei</taxon>
        <taxon>Acanthomorphata</taxon>
        <taxon>Eupercaria</taxon>
        <taxon>Perciformes</taxon>
        <taxon>Notothenioidei</taxon>
        <taxon>Nototheniidae</taxon>
        <taxon>Dissostichus</taxon>
    </lineage>
</organism>
<evidence type="ECO:0000256" key="1">
    <source>
        <dbReference type="SAM" id="MobiDB-lite"/>
    </source>
</evidence>
<dbReference type="Proteomes" id="UP000518266">
    <property type="component" value="Unassembled WGS sequence"/>
</dbReference>
<dbReference type="AlphaFoldDB" id="A0A7J5ZBM5"/>
<sequence length="222" mass="24721">MTTPWYGLEKEKQQHTGEKTHRVVQQQEVVGLRSPQLLPLAQGQEILAPLGAEEEVQLFTRSSKLRQRRCSEWLSCLRQDSDRLRNRRGREGFQFGNRGSYGGLCLDRRRRCYGYRWSSNGLMNEGQIAMDSFMAGGEDSIERLGGASGVITSTSAGAGHGARIWVAMGVAGGKMTGSTTQQQQVQEEEEVEEVEVQPQSLWQMELGEVQQVLQGKGEEAMG</sequence>
<feature type="compositionally biased region" description="Basic and acidic residues" evidence="1">
    <location>
        <begin position="8"/>
        <end position="20"/>
    </location>
</feature>
<name>A0A7J5ZBM5_DISMA</name>